<gene>
    <name evidence="2" type="ORF">IHQ68_19145</name>
</gene>
<name>A0ABU1DKV1_9HYPH</name>
<dbReference type="RefSeq" id="WP_309394747.1">
    <property type="nucleotide sequence ID" value="NZ_JADBEO010000068.1"/>
</dbReference>
<accession>A0ABU1DKV1</accession>
<feature type="chain" id="PRO_5045881760" description="DUF4430 domain-containing protein" evidence="1">
    <location>
        <begin position="21"/>
        <end position="133"/>
    </location>
</feature>
<dbReference type="EMBL" id="JADBEO010000068">
    <property type="protein sequence ID" value="MDR4308742.1"/>
    <property type="molecule type" value="Genomic_DNA"/>
</dbReference>
<proteinExistence type="predicted"/>
<sequence>MARRLVLAAAFALSAVPALAAPKTTVVMAKVGKTNVQVRMLLHPQVDQCSAPLSKELRAEATRLGAAHVRENLPKLIKKAGTDASGPSEFFGVSYLAGCPKDGSAWLAFPVEGKDKSVTRFQPGLGWSGMTKL</sequence>
<evidence type="ECO:0000313" key="3">
    <source>
        <dbReference type="Proteomes" id="UP001181622"/>
    </source>
</evidence>
<keyword evidence="3" id="KW-1185">Reference proteome</keyword>
<organism evidence="2 3">
    <name type="scientific">Chelatococcus sambhunathii</name>
    <dbReference type="NCBI Taxonomy" id="363953"/>
    <lineage>
        <taxon>Bacteria</taxon>
        <taxon>Pseudomonadati</taxon>
        <taxon>Pseudomonadota</taxon>
        <taxon>Alphaproteobacteria</taxon>
        <taxon>Hyphomicrobiales</taxon>
        <taxon>Chelatococcaceae</taxon>
        <taxon>Chelatococcus</taxon>
    </lineage>
</organism>
<evidence type="ECO:0000256" key="1">
    <source>
        <dbReference type="SAM" id="SignalP"/>
    </source>
</evidence>
<evidence type="ECO:0008006" key="4">
    <source>
        <dbReference type="Google" id="ProtNLM"/>
    </source>
</evidence>
<comment type="caution">
    <text evidence="2">The sequence shown here is derived from an EMBL/GenBank/DDBJ whole genome shotgun (WGS) entry which is preliminary data.</text>
</comment>
<reference evidence="2" key="1">
    <citation type="submission" date="2020-10" db="EMBL/GenBank/DDBJ databases">
        <authorList>
            <person name="Abbas A."/>
            <person name="Razzaq R."/>
            <person name="Waqas M."/>
            <person name="Abbas N."/>
            <person name="Nielsen T.K."/>
            <person name="Hansen L.H."/>
            <person name="Hussain S."/>
            <person name="Shahid M."/>
        </authorList>
    </citation>
    <scope>NUCLEOTIDE SEQUENCE</scope>
    <source>
        <strain evidence="2">S14</strain>
    </source>
</reference>
<dbReference type="Proteomes" id="UP001181622">
    <property type="component" value="Unassembled WGS sequence"/>
</dbReference>
<protein>
    <recommendedName>
        <fullName evidence="4">DUF4430 domain-containing protein</fullName>
    </recommendedName>
</protein>
<feature type="signal peptide" evidence="1">
    <location>
        <begin position="1"/>
        <end position="20"/>
    </location>
</feature>
<keyword evidence="1" id="KW-0732">Signal</keyword>
<evidence type="ECO:0000313" key="2">
    <source>
        <dbReference type="EMBL" id="MDR4308742.1"/>
    </source>
</evidence>